<feature type="transmembrane region" description="Helical" evidence="8">
    <location>
        <begin position="193"/>
        <end position="223"/>
    </location>
</feature>
<evidence type="ECO:0000256" key="2">
    <source>
        <dbReference type="ARBA" id="ARBA00009142"/>
    </source>
</evidence>
<feature type="transmembrane region" description="Helical" evidence="8">
    <location>
        <begin position="83"/>
        <end position="104"/>
    </location>
</feature>
<dbReference type="PATRIC" id="fig|316.101.peg.3626"/>
<evidence type="ECO:0000256" key="3">
    <source>
        <dbReference type="ARBA" id="ARBA00022448"/>
    </source>
</evidence>
<evidence type="ECO:0000256" key="8">
    <source>
        <dbReference type="RuleBase" id="RU363041"/>
    </source>
</evidence>
<evidence type="ECO:0000256" key="7">
    <source>
        <dbReference type="ARBA" id="ARBA00023136"/>
    </source>
</evidence>
<evidence type="ECO:0000313" key="9">
    <source>
        <dbReference type="EMBL" id="KJH81795.1"/>
    </source>
</evidence>
<dbReference type="EMBL" id="JYHV01000019">
    <property type="protein sequence ID" value="KJH81795.1"/>
    <property type="molecule type" value="Genomic_DNA"/>
</dbReference>
<feature type="transmembrane region" description="Helical" evidence="8">
    <location>
        <begin position="50"/>
        <end position="71"/>
    </location>
</feature>
<evidence type="ECO:0000313" key="10">
    <source>
        <dbReference type="Proteomes" id="UP000032487"/>
    </source>
</evidence>
<dbReference type="PANTHER" id="PTHR30269:SF25">
    <property type="entry name" value="MEMBRANE TRANSPORTER PROTEIN-RELATED"/>
    <property type="match status" value="1"/>
</dbReference>
<comment type="similarity">
    <text evidence="2 8">Belongs to the 4-toluene sulfonate uptake permease (TSUP) (TC 2.A.102) family.</text>
</comment>
<dbReference type="Proteomes" id="UP000032487">
    <property type="component" value="Unassembled WGS sequence"/>
</dbReference>
<dbReference type="PANTHER" id="PTHR30269">
    <property type="entry name" value="TRANSMEMBRANE PROTEIN YFCA"/>
    <property type="match status" value="1"/>
</dbReference>
<feature type="transmembrane region" description="Helical" evidence="8">
    <location>
        <begin position="12"/>
        <end position="38"/>
    </location>
</feature>
<dbReference type="OrthoDB" id="554695at2"/>
<dbReference type="AlphaFoldDB" id="A0A0D9AL90"/>
<accession>A0A0D9AL90</accession>
<dbReference type="InterPro" id="IPR052017">
    <property type="entry name" value="TSUP"/>
</dbReference>
<keyword evidence="5 8" id="KW-0812">Transmembrane</keyword>
<protein>
    <recommendedName>
        <fullName evidence="8">Probable membrane transporter protein</fullName>
    </recommendedName>
</protein>
<organism evidence="9 10">
    <name type="scientific">Stutzerimonas stutzeri</name>
    <name type="common">Pseudomonas stutzeri</name>
    <dbReference type="NCBI Taxonomy" id="316"/>
    <lineage>
        <taxon>Bacteria</taxon>
        <taxon>Pseudomonadati</taxon>
        <taxon>Pseudomonadota</taxon>
        <taxon>Gammaproteobacteria</taxon>
        <taxon>Pseudomonadales</taxon>
        <taxon>Pseudomonadaceae</taxon>
        <taxon>Stutzerimonas</taxon>
    </lineage>
</organism>
<keyword evidence="4 8" id="KW-1003">Cell membrane</keyword>
<comment type="subcellular location">
    <subcellularLocation>
        <location evidence="1 8">Cell membrane</location>
        <topology evidence="1 8">Multi-pass membrane protein</topology>
    </subcellularLocation>
</comment>
<evidence type="ECO:0000256" key="4">
    <source>
        <dbReference type="ARBA" id="ARBA00022475"/>
    </source>
</evidence>
<evidence type="ECO:0000256" key="5">
    <source>
        <dbReference type="ARBA" id="ARBA00022692"/>
    </source>
</evidence>
<gene>
    <name evidence="9" type="ORF">UF78_11485</name>
</gene>
<dbReference type="GO" id="GO:0005886">
    <property type="term" value="C:plasma membrane"/>
    <property type="evidence" value="ECO:0007669"/>
    <property type="project" value="UniProtKB-SubCell"/>
</dbReference>
<proteinExistence type="inferred from homology"/>
<dbReference type="InterPro" id="IPR002781">
    <property type="entry name" value="TM_pro_TauE-like"/>
</dbReference>
<keyword evidence="6 8" id="KW-1133">Transmembrane helix</keyword>
<name>A0A0D9AL90_STUST</name>
<keyword evidence="3" id="KW-0813">Transport</keyword>
<sequence length="260" mass="27429">MPMLEFATDPLVLAALMAVAFFAGFIDAIAGGGGLLTLPALLTAGLPPHLVLGTNKLCATFGSATASFTFYRRKLFDPGQWRFALTATAVGAALGAGLAHWIPARWLNQMLPLVVFACGLYLLFGRVPTTPREDSAPIGKRRQWPQGLTLGFYDGVAGPGTGAFWTVSNMLIYPLDLLKASGVARSMNFVSNGVALAVFVISGQVAWALGIGMGLALMVGAYLGARTAIQGGSKFIRPIFISVVLALSLRLAWQHWFGAA</sequence>
<evidence type="ECO:0000256" key="6">
    <source>
        <dbReference type="ARBA" id="ARBA00022989"/>
    </source>
</evidence>
<feature type="transmembrane region" description="Helical" evidence="8">
    <location>
        <begin position="110"/>
        <end position="129"/>
    </location>
</feature>
<comment type="caution">
    <text evidence="9">The sequence shown here is derived from an EMBL/GenBank/DDBJ whole genome shotgun (WGS) entry which is preliminary data.</text>
</comment>
<dbReference type="Pfam" id="PF01925">
    <property type="entry name" value="TauE"/>
    <property type="match status" value="1"/>
</dbReference>
<reference evidence="9 10" key="1">
    <citation type="submission" date="2015-02" db="EMBL/GenBank/DDBJ databases">
        <title>Draft genome sequence of Pseudomonas stutzeri NT0128 isolated from wheat (Triticum turgidum) rhizosphere.</title>
        <authorList>
            <person name="Tovi N."/>
            <person name="Frenk S."/>
            <person name="Hadar Y."/>
            <person name="Minz D."/>
        </authorList>
    </citation>
    <scope>NUCLEOTIDE SEQUENCE [LARGE SCALE GENOMIC DNA]</scope>
    <source>
        <strain evidence="9 10">NT0128</strain>
    </source>
</reference>
<keyword evidence="7 8" id="KW-0472">Membrane</keyword>
<feature type="transmembrane region" description="Helical" evidence="8">
    <location>
        <begin position="150"/>
        <end position="173"/>
    </location>
</feature>
<feature type="transmembrane region" description="Helical" evidence="8">
    <location>
        <begin position="235"/>
        <end position="253"/>
    </location>
</feature>
<evidence type="ECO:0000256" key="1">
    <source>
        <dbReference type="ARBA" id="ARBA00004651"/>
    </source>
</evidence>
<dbReference type="RefSeq" id="WP_045162360.1">
    <property type="nucleotide sequence ID" value="NZ_JYHV01000019.1"/>
</dbReference>